<evidence type="ECO:0000313" key="2">
    <source>
        <dbReference type="Proteomes" id="UP000284605"/>
    </source>
</evidence>
<dbReference type="Proteomes" id="UP000284605">
    <property type="component" value="Unassembled WGS sequence"/>
</dbReference>
<evidence type="ECO:0000313" key="1">
    <source>
        <dbReference type="EMBL" id="RJF87031.1"/>
    </source>
</evidence>
<dbReference type="RefSeq" id="WP_119777675.1">
    <property type="nucleotide sequence ID" value="NZ_QYUK01000011.1"/>
</dbReference>
<organism evidence="1 2">
    <name type="scientific">Oleomonas cavernae</name>
    <dbReference type="NCBI Taxonomy" id="2320859"/>
    <lineage>
        <taxon>Bacteria</taxon>
        <taxon>Pseudomonadati</taxon>
        <taxon>Pseudomonadota</taxon>
        <taxon>Alphaproteobacteria</taxon>
        <taxon>Acetobacterales</taxon>
        <taxon>Acetobacteraceae</taxon>
        <taxon>Oleomonas</taxon>
    </lineage>
</organism>
<sequence length="136" mass="15536">MSFDGIVAASIVRYPYLWAREAAQGETEGRKLRPAAVVIRLPRENGDLLLLLPITSKEPDRSRFAIEIPQIEKRRAGLDADVRLWVVLDEYNLDIVGQSYYLEPEPPLGHFSKAFFLPLLKQFLALRTKSRSVDRV</sequence>
<dbReference type="OrthoDB" id="7432864at2"/>
<dbReference type="EMBL" id="QYUK01000011">
    <property type="protein sequence ID" value="RJF87031.1"/>
    <property type="molecule type" value="Genomic_DNA"/>
</dbReference>
<dbReference type="AlphaFoldDB" id="A0A418WAF0"/>
<name>A0A418WAF0_9PROT</name>
<accession>A0A418WAF0</accession>
<gene>
    <name evidence="1" type="ORF">D3874_08355</name>
</gene>
<reference evidence="1 2" key="1">
    <citation type="submission" date="2018-09" db="EMBL/GenBank/DDBJ databases">
        <authorList>
            <person name="Zhu H."/>
        </authorList>
    </citation>
    <scope>NUCLEOTIDE SEQUENCE [LARGE SCALE GENOMIC DNA]</scope>
    <source>
        <strain evidence="1 2">K1W22B-8</strain>
    </source>
</reference>
<proteinExistence type="predicted"/>
<comment type="caution">
    <text evidence="1">The sequence shown here is derived from an EMBL/GenBank/DDBJ whole genome shotgun (WGS) entry which is preliminary data.</text>
</comment>
<protein>
    <recommendedName>
        <fullName evidence="3">Growth inhibitor PemK</fullName>
    </recommendedName>
</protein>
<evidence type="ECO:0008006" key="3">
    <source>
        <dbReference type="Google" id="ProtNLM"/>
    </source>
</evidence>
<keyword evidence="2" id="KW-1185">Reference proteome</keyword>